<comment type="caution">
    <text evidence="1">The sequence shown here is derived from an EMBL/GenBank/DDBJ whole genome shotgun (WGS) entry which is preliminary data.</text>
</comment>
<proteinExistence type="predicted"/>
<sequence>MHLSGRSAQRTTRGRWFVIDGVAGQLTSSTRNNLTSQTSATASHCPSGDTAPAVMFVRNLSSISSAFSHSFSSPPSHAPTVLGFCAALLSKPEPRFLKQEDSRASWGMHLRTWLHSSERIE</sequence>
<gene>
    <name evidence="1" type="ORF">AG1IA_01473</name>
</gene>
<keyword evidence="2" id="KW-1185">Reference proteome</keyword>
<evidence type="ECO:0000313" key="2">
    <source>
        <dbReference type="Proteomes" id="UP000011668"/>
    </source>
</evidence>
<reference evidence="1 2" key="1">
    <citation type="journal article" date="2013" name="Nat. Commun.">
        <title>The evolution and pathogenic mechanisms of the rice sheath blight pathogen.</title>
        <authorList>
            <person name="Zheng A."/>
            <person name="Lin R."/>
            <person name="Xu L."/>
            <person name="Qin P."/>
            <person name="Tang C."/>
            <person name="Ai P."/>
            <person name="Zhang D."/>
            <person name="Liu Y."/>
            <person name="Sun Z."/>
            <person name="Feng H."/>
            <person name="Wang Y."/>
            <person name="Chen Y."/>
            <person name="Liang X."/>
            <person name="Fu R."/>
            <person name="Li Q."/>
            <person name="Zhang J."/>
            <person name="Yu X."/>
            <person name="Xie Z."/>
            <person name="Ding L."/>
            <person name="Guan P."/>
            <person name="Tang J."/>
            <person name="Liang Y."/>
            <person name="Wang S."/>
            <person name="Deng Q."/>
            <person name="Li S."/>
            <person name="Zhu J."/>
            <person name="Wang L."/>
            <person name="Liu H."/>
            <person name="Li P."/>
        </authorList>
    </citation>
    <scope>NUCLEOTIDE SEQUENCE [LARGE SCALE GENOMIC DNA]</scope>
    <source>
        <strain evidence="2">AG-1 IA</strain>
    </source>
</reference>
<dbReference type="EMBL" id="AFRT01000299">
    <property type="protein sequence ID" value="ELU44511.1"/>
    <property type="molecule type" value="Genomic_DNA"/>
</dbReference>
<accession>L8X2F5</accession>
<organism evidence="1 2">
    <name type="scientific">Thanatephorus cucumeris (strain AG1-IA)</name>
    <name type="common">Rice sheath blight fungus</name>
    <name type="synonym">Rhizoctonia solani</name>
    <dbReference type="NCBI Taxonomy" id="983506"/>
    <lineage>
        <taxon>Eukaryota</taxon>
        <taxon>Fungi</taxon>
        <taxon>Dikarya</taxon>
        <taxon>Basidiomycota</taxon>
        <taxon>Agaricomycotina</taxon>
        <taxon>Agaricomycetes</taxon>
        <taxon>Cantharellales</taxon>
        <taxon>Ceratobasidiaceae</taxon>
        <taxon>Rhizoctonia</taxon>
        <taxon>Rhizoctonia solani AG-1</taxon>
    </lineage>
</organism>
<evidence type="ECO:0000313" key="1">
    <source>
        <dbReference type="EMBL" id="ELU44511.1"/>
    </source>
</evidence>
<dbReference type="Proteomes" id="UP000011668">
    <property type="component" value="Unassembled WGS sequence"/>
</dbReference>
<dbReference type="HOGENOM" id="CLU_2039647_0_0_1"/>
<name>L8X2F5_THACA</name>
<dbReference type="AlphaFoldDB" id="L8X2F5"/>
<protein>
    <submittedName>
        <fullName evidence="1">Uncharacterized protein</fullName>
    </submittedName>
</protein>